<dbReference type="PIRSF" id="PIRSF000239">
    <property type="entry name" value="AHPC"/>
    <property type="match status" value="1"/>
</dbReference>
<proteinExistence type="inferred from homology"/>
<reference evidence="15 16" key="1">
    <citation type="submission" date="2019-03" db="EMBL/GenBank/DDBJ databases">
        <title>Genomic Encyclopedia of Type Strains, Phase IV (KMG-IV): sequencing the most valuable type-strain genomes for metagenomic binning, comparative biology and taxonomic classification.</title>
        <authorList>
            <person name="Goeker M."/>
        </authorList>
    </citation>
    <scope>NUCLEOTIDE SEQUENCE [LARGE SCALE GENOMIC DNA]</scope>
    <source>
        <strain evidence="15 16">DSM 24179</strain>
    </source>
</reference>
<dbReference type="CDD" id="cd03017">
    <property type="entry name" value="PRX_BCP"/>
    <property type="match status" value="1"/>
</dbReference>
<evidence type="ECO:0000256" key="13">
    <source>
        <dbReference type="PIRSR" id="PIRSR000239-1"/>
    </source>
</evidence>
<dbReference type="NCBIfam" id="NF006960">
    <property type="entry name" value="PRK09437.1"/>
    <property type="match status" value="1"/>
</dbReference>
<dbReference type="PANTHER" id="PTHR42801:SF4">
    <property type="entry name" value="AHPC_TSA FAMILY PROTEIN"/>
    <property type="match status" value="1"/>
</dbReference>
<evidence type="ECO:0000313" key="16">
    <source>
        <dbReference type="Proteomes" id="UP000295221"/>
    </source>
</evidence>
<comment type="function">
    <text evidence="1">Thiol-specific peroxidase that catalyzes the reduction of hydrogen peroxide and organic hydroperoxides to water and alcohols, respectively. Plays a role in cell protection against oxidative stress by detoxifying peroxides and as sensor of hydrogen peroxide-mediated signaling events.</text>
</comment>
<dbReference type="RefSeq" id="WP_132434104.1">
    <property type="nucleotide sequence ID" value="NZ_SLWK01000008.1"/>
</dbReference>
<comment type="similarity">
    <text evidence="10">Belongs to the peroxiredoxin family. BCP/PrxQ subfamily.</text>
</comment>
<keyword evidence="7" id="KW-1015">Disulfide bond</keyword>
<keyword evidence="6" id="KW-0560">Oxidoreductase</keyword>
<comment type="caution">
    <text evidence="15">The sequence shown here is derived from an EMBL/GenBank/DDBJ whole genome shotgun (WGS) entry which is preliminary data.</text>
</comment>
<dbReference type="InterPro" id="IPR000866">
    <property type="entry name" value="AhpC/TSA"/>
</dbReference>
<dbReference type="PANTHER" id="PTHR42801">
    <property type="entry name" value="THIOREDOXIN-DEPENDENT PEROXIDE REDUCTASE"/>
    <property type="match status" value="1"/>
</dbReference>
<dbReference type="AlphaFoldDB" id="A0A4R2GGG9"/>
<dbReference type="GO" id="GO:0005737">
    <property type="term" value="C:cytoplasm"/>
    <property type="evidence" value="ECO:0007669"/>
    <property type="project" value="TreeGrafter"/>
</dbReference>
<evidence type="ECO:0000259" key="14">
    <source>
        <dbReference type="PROSITE" id="PS51352"/>
    </source>
</evidence>
<evidence type="ECO:0000256" key="8">
    <source>
        <dbReference type="ARBA" id="ARBA00023284"/>
    </source>
</evidence>
<dbReference type="InterPro" id="IPR024706">
    <property type="entry name" value="Peroxiredoxin_AhpC-typ"/>
</dbReference>
<evidence type="ECO:0000256" key="2">
    <source>
        <dbReference type="ARBA" id="ARBA00011245"/>
    </source>
</evidence>
<dbReference type="SUPFAM" id="SSF52833">
    <property type="entry name" value="Thioredoxin-like"/>
    <property type="match status" value="1"/>
</dbReference>
<protein>
    <recommendedName>
        <fullName evidence="3">thioredoxin-dependent peroxiredoxin</fullName>
        <ecNumber evidence="3">1.11.1.24</ecNumber>
    </recommendedName>
    <alternativeName>
        <fullName evidence="9">Thioredoxin peroxidase</fullName>
    </alternativeName>
    <alternativeName>
        <fullName evidence="11">Thioredoxin-dependent peroxiredoxin Bcp</fullName>
    </alternativeName>
</protein>
<keyword evidence="4" id="KW-0575">Peroxidase</keyword>
<evidence type="ECO:0000256" key="1">
    <source>
        <dbReference type="ARBA" id="ARBA00003330"/>
    </source>
</evidence>
<dbReference type="Gene3D" id="3.40.30.10">
    <property type="entry name" value="Glutaredoxin"/>
    <property type="match status" value="1"/>
</dbReference>
<comment type="catalytic activity">
    <reaction evidence="12">
        <text>a hydroperoxide + [thioredoxin]-dithiol = an alcohol + [thioredoxin]-disulfide + H2O</text>
        <dbReference type="Rhea" id="RHEA:62620"/>
        <dbReference type="Rhea" id="RHEA-COMP:10698"/>
        <dbReference type="Rhea" id="RHEA-COMP:10700"/>
        <dbReference type="ChEBI" id="CHEBI:15377"/>
        <dbReference type="ChEBI" id="CHEBI:29950"/>
        <dbReference type="ChEBI" id="CHEBI:30879"/>
        <dbReference type="ChEBI" id="CHEBI:35924"/>
        <dbReference type="ChEBI" id="CHEBI:50058"/>
        <dbReference type="EC" id="1.11.1.24"/>
    </reaction>
</comment>
<evidence type="ECO:0000256" key="4">
    <source>
        <dbReference type="ARBA" id="ARBA00022559"/>
    </source>
</evidence>
<evidence type="ECO:0000256" key="3">
    <source>
        <dbReference type="ARBA" id="ARBA00013017"/>
    </source>
</evidence>
<evidence type="ECO:0000256" key="10">
    <source>
        <dbReference type="ARBA" id="ARBA00038489"/>
    </source>
</evidence>
<evidence type="ECO:0000256" key="9">
    <source>
        <dbReference type="ARBA" id="ARBA00032824"/>
    </source>
</evidence>
<dbReference type="EMBL" id="SLWK01000008">
    <property type="protein sequence ID" value="TCO07399.1"/>
    <property type="molecule type" value="Genomic_DNA"/>
</dbReference>
<gene>
    <name evidence="15" type="ORF">EV194_1084</name>
</gene>
<accession>A0A4R2GGG9</accession>
<evidence type="ECO:0000256" key="6">
    <source>
        <dbReference type="ARBA" id="ARBA00023002"/>
    </source>
</evidence>
<dbReference type="FunFam" id="3.40.30.10:FF:000007">
    <property type="entry name" value="Thioredoxin-dependent thiol peroxidase"/>
    <property type="match status" value="1"/>
</dbReference>
<dbReference type="EC" id="1.11.1.24" evidence="3"/>
<keyword evidence="16" id="KW-1185">Reference proteome</keyword>
<feature type="active site" description="Cysteine sulfenic acid (-SOH) intermediate; for peroxidase activity" evidence="13">
    <location>
        <position position="46"/>
    </location>
</feature>
<dbReference type="InterPro" id="IPR036249">
    <property type="entry name" value="Thioredoxin-like_sf"/>
</dbReference>
<comment type="subunit">
    <text evidence="2">Monomer.</text>
</comment>
<dbReference type="GO" id="GO:0034599">
    <property type="term" value="P:cellular response to oxidative stress"/>
    <property type="evidence" value="ECO:0007669"/>
    <property type="project" value="TreeGrafter"/>
</dbReference>
<evidence type="ECO:0000256" key="12">
    <source>
        <dbReference type="ARBA" id="ARBA00049091"/>
    </source>
</evidence>
<organism evidence="15 16">
    <name type="scientific">Natronoflexus pectinivorans</name>
    <dbReference type="NCBI Taxonomy" id="682526"/>
    <lineage>
        <taxon>Bacteria</taxon>
        <taxon>Pseudomonadati</taxon>
        <taxon>Bacteroidota</taxon>
        <taxon>Bacteroidia</taxon>
        <taxon>Marinilabiliales</taxon>
        <taxon>Marinilabiliaceae</taxon>
        <taxon>Natronoflexus</taxon>
    </lineage>
</organism>
<dbReference type="GO" id="GO:0045454">
    <property type="term" value="P:cell redox homeostasis"/>
    <property type="evidence" value="ECO:0007669"/>
    <property type="project" value="TreeGrafter"/>
</dbReference>
<dbReference type="Proteomes" id="UP000295221">
    <property type="component" value="Unassembled WGS sequence"/>
</dbReference>
<evidence type="ECO:0000256" key="7">
    <source>
        <dbReference type="ARBA" id="ARBA00023157"/>
    </source>
</evidence>
<feature type="domain" description="Thioredoxin" evidence="14">
    <location>
        <begin position="4"/>
        <end position="149"/>
    </location>
</feature>
<dbReference type="Pfam" id="PF00578">
    <property type="entry name" value="AhpC-TSA"/>
    <property type="match status" value="1"/>
</dbReference>
<dbReference type="InterPro" id="IPR050924">
    <property type="entry name" value="Peroxiredoxin_BCP/PrxQ"/>
</dbReference>
<evidence type="ECO:0000313" key="15">
    <source>
        <dbReference type="EMBL" id="TCO07399.1"/>
    </source>
</evidence>
<evidence type="ECO:0000256" key="5">
    <source>
        <dbReference type="ARBA" id="ARBA00022862"/>
    </source>
</evidence>
<keyword evidence="5" id="KW-0049">Antioxidant</keyword>
<evidence type="ECO:0000256" key="11">
    <source>
        <dbReference type="ARBA" id="ARBA00042639"/>
    </source>
</evidence>
<dbReference type="PROSITE" id="PS51352">
    <property type="entry name" value="THIOREDOXIN_2"/>
    <property type="match status" value="1"/>
</dbReference>
<dbReference type="OrthoDB" id="9812811at2"/>
<name>A0A4R2GGG9_9BACT</name>
<dbReference type="GO" id="GO:0008379">
    <property type="term" value="F:thioredoxin peroxidase activity"/>
    <property type="evidence" value="ECO:0007669"/>
    <property type="project" value="TreeGrafter"/>
</dbReference>
<keyword evidence="8" id="KW-0676">Redox-active center</keyword>
<dbReference type="InterPro" id="IPR013766">
    <property type="entry name" value="Thioredoxin_domain"/>
</dbReference>
<sequence>MANLKEGDIAPAFKGNNQKGETISLSDFKGKKVVLYFYPKDNTPGCTAESCNLNDNYGAFQAKGYEIIGVSPDDEKSHQKFADKFGLQFNLIADTEKEILEAYGVWGEKKMYGKTYMGVNRTTFIIDENGVIEKIIAKVDTKNHASQII</sequence>